<dbReference type="EMBL" id="FRCJ01000004">
    <property type="protein sequence ID" value="SHM58176.1"/>
    <property type="molecule type" value="Genomic_DNA"/>
</dbReference>
<dbReference type="AlphaFoldDB" id="A0A1M7JYS5"/>
<dbReference type="RefSeq" id="WP_073045495.1">
    <property type="nucleotide sequence ID" value="NZ_FRCJ01000004.1"/>
</dbReference>
<proteinExistence type="predicted"/>
<dbReference type="Proteomes" id="UP000184280">
    <property type="component" value="Unassembled WGS sequence"/>
</dbReference>
<name>A0A1M7JYS5_XYLRU</name>
<sequence length="305" mass="35393">MRKIKWSLKLYKLQLYSTEGTLFGGPAGVKLLKLVEQAIENDYRRKRFDFRDPETNEKYTRKYSIVPKAGEIMISVGRYTTPDDYAQICIQVSDRVEFPYLALLDYKPAFKDARTLLKVVKRAFNKILVEKGVKMDLEPWDMDYDEAMNMVARNCFESFLYGKHLDTKNPFLGVGFEELAPACKKLLEQKTKKVKKIKKLKIESVKKYRDYIIATDVDAVMQILHKFTDGKLSSQAVMMGQRALIKLKMLNEPIPYQVFVDEFGSGKGRDSTSYCTYRGAKYKKYDNDIGFLNLCRQLEKFTLTA</sequence>
<reference evidence="1 2" key="1">
    <citation type="submission" date="2016-11" db="EMBL/GenBank/DDBJ databases">
        <authorList>
            <person name="Jaros S."/>
            <person name="Januszkiewicz K."/>
            <person name="Wedrychowicz H."/>
        </authorList>
    </citation>
    <scope>NUCLEOTIDE SEQUENCE [LARGE SCALE GENOMIC DNA]</scope>
    <source>
        <strain evidence="1 2">BPI-34</strain>
    </source>
</reference>
<evidence type="ECO:0000313" key="2">
    <source>
        <dbReference type="Proteomes" id="UP000184280"/>
    </source>
</evidence>
<dbReference type="OrthoDB" id="9884618at2"/>
<protein>
    <submittedName>
        <fullName evidence="1">Uncharacterized protein</fullName>
    </submittedName>
</protein>
<gene>
    <name evidence="1" type="ORF">SAMN04488494_2215</name>
</gene>
<evidence type="ECO:0000313" key="1">
    <source>
        <dbReference type="EMBL" id="SHM58176.1"/>
    </source>
</evidence>
<accession>A0A1M7JYS5</accession>
<organism evidence="1 2">
    <name type="scientific">Xylanibacter ruminicola</name>
    <name type="common">Prevotella ruminicola</name>
    <dbReference type="NCBI Taxonomy" id="839"/>
    <lineage>
        <taxon>Bacteria</taxon>
        <taxon>Pseudomonadati</taxon>
        <taxon>Bacteroidota</taxon>
        <taxon>Bacteroidia</taxon>
        <taxon>Bacteroidales</taxon>
        <taxon>Prevotellaceae</taxon>
        <taxon>Xylanibacter</taxon>
    </lineage>
</organism>